<dbReference type="PANTHER" id="PTHR12649">
    <property type="entry name" value="PEPTIDYL-TRNA HYDROLASE 2"/>
    <property type="match status" value="1"/>
</dbReference>
<comment type="similarity">
    <text evidence="3">Belongs to the PTH2 family.</text>
</comment>
<dbReference type="SUPFAM" id="SSF53335">
    <property type="entry name" value="S-adenosyl-L-methionine-dependent methyltransferases"/>
    <property type="match status" value="1"/>
</dbReference>
<dbReference type="Gene3D" id="3.40.1490.10">
    <property type="entry name" value="Bit1"/>
    <property type="match status" value="1"/>
</dbReference>
<dbReference type="InterPro" id="IPR029063">
    <property type="entry name" value="SAM-dependent_MTases_sf"/>
</dbReference>
<dbReference type="Proteomes" id="UP000317243">
    <property type="component" value="Unassembled WGS sequence"/>
</dbReference>
<keyword evidence="7" id="KW-1185">Reference proteome</keyword>
<evidence type="ECO:0000256" key="1">
    <source>
        <dbReference type="ARBA" id="ARBA00013260"/>
    </source>
</evidence>
<dbReference type="Pfam" id="PF01981">
    <property type="entry name" value="PTH2"/>
    <property type="match status" value="1"/>
</dbReference>
<comment type="catalytic activity">
    <reaction evidence="4">
        <text>an N-acyl-L-alpha-aminoacyl-tRNA + H2O = an N-acyl-L-amino acid + a tRNA + H(+)</text>
        <dbReference type="Rhea" id="RHEA:54448"/>
        <dbReference type="Rhea" id="RHEA-COMP:10123"/>
        <dbReference type="Rhea" id="RHEA-COMP:13883"/>
        <dbReference type="ChEBI" id="CHEBI:15377"/>
        <dbReference type="ChEBI" id="CHEBI:15378"/>
        <dbReference type="ChEBI" id="CHEBI:59874"/>
        <dbReference type="ChEBI" id="CHEBI:78442"/>
        <dbReference type="ChEBI" id="CHEBI:138191"/>
        <dbReference type="EC" id="3.1.1.29"/>
    </reaction>
</comment>
<evidence type="ECO:0000256" key="4">
    <source>
        <dbReference type="ARBA" id="ARBA00048707"/>
    </source>
</evidence>
<sequence>MPSEWLSEEHATAYLAIKNEVPQRAAGESTLLAELPKESKRILDLGCGDGHLLKLVLQHCPDAVGVGLDFSPAMLRRAREQWHGDDRVQFVEHDLEQPLSELGTFDAVVSSFAIHHCPHRRKRELYQEVFDRLNPGGFFCNLEHVASPNDNVHAAFMKAISEIETGEDPSNQLLDVETQLQWLRNIGFEDVDCYWKWRELGLLIGKRSVSSLKLDESQEFPLKQVIVMRHDLKMRRGKQIAQGAHASMSFLANRLRQKESVSLNELTVDQQQWLKARFAKICCRVNSEEELLAIHDAAVEAGLEVHLIVDSGKTEFHGQPTKTCLAIGPDRSDRIDAITGHLELL</sequence>
<evidence type="ECO:0000313" key="7">
    <source>
        <dbReference type="Proteomes" id="UP000317243"/>
    </source>
</evidence>
<dbReference type="GO" id="GO:0032259">
    <property type="term" value="P:methylation"/>
    <property type="evidence" value="ECO:0007669"/>
    <property type="project" value="UniProtKB-KW"/>
</dbReference>
<name>A0A5C5W089_9PLAN</name>
<evidence type="ECO:0000256" key="2">
    <source>
        <dbReference type="ARBA" id="ARBA00022801"/>
    </source>
</evidence>
<keyword evidence="2" id="KW-0378">Hydrolase</keyword>
<dbReference type="AlphaFoldDB" id="A0A5C5W089"/>
<dbReference type="Pfam" id="PF13649">
    <property type="entry name" value="Methyltransf_25"/>
    <property type="match status" value="1"/>
</dbReference>
<dbReference type="CDD" id="cd02440">
    <property type="entry name" value="AdoMet_MTases"/>
    <property type="match status" value="1"/>
</dbReference>
<dbReference type="EC" id="3.1.1.29" evidence="1"/>
<dbReference type="NCBIfam" id="TIGR00283">
    <property type="entry name" value="arch_pth2"/>
    <property type="match status" value="1"/>
</dbReference>
<keyword evidence="6" id="KW-0489">Methyltransferase</keyword>
<dbReference type="InterPro" id="IPR041698">
    <property type="entry name" value="Methyltransf_25"/>
</dbReference>
<dbReference type="PANTHER" id="PTHR12649:SF11">
    <property type="entry name" value="PEPTIDYL-TRNA HYDROLASE 2, MITOCHONDRIAL"/>
    <property type="match status" value="1"/>
</dbReference>
<dbReference type="SUPFAM" id="SSF102462">
    <property type="entry name" value="Peptidyl-tRNA hydrolase II"/>
    <property type="match status" value="1"/>
</dbReference>
<dbReference type="InterPro" id="IPR023476">
    <property type="entry name" value="Pep_tRNA_hydro_II_dom_sf"/>
</dbReference>
<proteinExistence type="inferred from homology"/>
<reference evidence="6 7" key="1">
    <citation type="submission" date="2019-02" db="EMBL/GenBank/DDBJ databases">
        <title>Deep-cultivation of Planctomycetes and their phenomic and genomic characterization uncovers novel biology.</title>
        <authorList>
            <person name="Wiegand S."/>
            <person name="Jogler M."/>
            <person name="Boedeker C."/>
            <person name="Pinto D."/>
            <person name="Vollmers J."/>
            <person name="Rivas-Marin E."/>
            <person name="Kohn T."/>
            <person name="Peeters S.H."/>
            <person name="Heuer A."/>
            <person name="Rast P."/>
            <person name="Oberbeckmann S."/>
            <person name="Bunk B."/>
            <person name="Jeske O."/>
            <person name="Meyerdierks A."/>
            <person name="Storesund J.E."/>
            <person name="Kallscheuer N."/>
            <person name="Luecker S."/>
            <person name="Lage O.M."/>
            <person name="Pohl T."/>
            <person name="Merkel B.J."/>
            <person name="Hornburger P."/>
            <person name="Mueller R.-W."/>
            <person name="Bruemmer F."/>
            <person name="Labrenz M."/>
            <person name="Spormann A.M."/>
            <person name="Op Den Camp H."/>
            <person name="Overmann J."/>
            <person name="Amann R."/>
            <person name="Jetten M.S.M."/>
            <person name="Mascher T."/>
            <person name="Medema M.H."/>
            <person name="Devos D.P."/>
            <person name="Kaster A.-K."/>
            <person name="Ovreas L."/>
            <person name="Rohde M."/>
            <person name="Galperin M.Y."/>
            <person name="Jogler C."/>
        </authorList>
    </citation>
    <scope>NUCLEOTIDE SEQUENCE [LARGE SCALE GENOMIC DNA]</scope>
    <source>
        <strain evidence="6 7">KOR42</strain>
    </source>
</reference>
<dbReference type="InterPro" id="IPR002833">
    <property type="entry name" value="PTH2"/>
</dbReference>
<dbReference type="Gene3D" id="3.40.50.150">
    <property type="entry name" value="Vaccinia Virus protein VP39"/>
    <property type="match status" value="1"/>
</dbReference>
<dbReference type="GO" id="GO:0008168">
    <property type="term" value="F:methyltransferase activity"/>
    <property type="evidence" value="ECO:0007669"/>
    <property type="project" value="UniProtKB-KW"/>
</dbReference>
<evidence type="ECO:0000313" key="6">
    <source>
        <dbReference type="EMBL" id="TWT43585.1"/>
    </source>
</evidence>
<protein>
    <recommendedName>
        <fullName evidence="1">peptidyl-tRNA hydrolase</fullName>
        <ecNumber evidence="1">3.1.1.29</ecNumber>
    </recommendedName>
</protein>
<keyword evidence="6" id="KW-0808">Transferase</keyword>
<feature type="domain" description="Methyltransferase" evidence="5">
    <location>
        <begin position="42"/>
        <end position="137"/>
    </location>
</feature>
<dbReference type="EMBL" id="SIHI01000030">
    <property type="protein sequence ID" value="TWT43585.1"/>
    <property type="molecule type" value="Genomic_DNA"/>
</dbReference>
<comment type="caution">
    <text evidence="6">The sequence shown here is derived from an EMBL/GenBank/DDBJ whole genome shotgun (WGS) entry which is preliminary data.</text>
</comment>
<dbReference type="RefSeq" id="WP_197441407.1">
    <property type="nucleotide sequence ID" value="NZ_SIHI01000030.1"/>
</dbReference>
<dbReference type="GO" id="GO:0005829">
    <property type="term" value="C:cytosol"/>
    <property type="evidence" value="ECO:0007669"/>
    <property type="project" value="TreeGrafter"/>
</dbReference>
<gene>
    <name evidence="6" type="primary">tam_1</name>
    <name evidence="6" type="ORF">KOR42_44030</name>
</gene>
<dbReference type="GO" id="GO:0004045">
    <property type="term" value="F:peptidyl-tRNA hydrolase activity"/>
    <property type="evidence" value="ECO:0007669"/>
    <property type="project" value="UniProtKB-EC"/>
</dbReference>
<evidence type="ECO:0000256" key="3">
    <source>
        <dbReference type="ARBA" id="ARBA00038050"/>
    </source>
</evidence>
<organism evidence="6 7">
    <name type="scientific">Thalassoglobus neptunius</name>
    <dbReference type="NCBI Taxonomy" id="1938619"/>
    <lineage>
        <taxon>Bacteria</taxon>
        <taxon>Pseudomonadati</taxon>
        <taxon>Planctomycetota</taxon>
        <taxon>Planctomycetia</taxon>
        <taxon>Planctomycetales</taxon>
        <taxon>Planctomycetaceae</taxon>
        <taxon>Thalassoglobus</taxon>
    </lineage>
</organism>
<accession>A0A5C5W089</accession>
<evidence type="ECO:0000259" key="5">
    <source>
        <dbReference type="Pfam" id="PF13649"/>
    </source>
</evidence>